<feature type="transmembrane region" description="Helical" evidence="4">
    <location>
        <begin position="387"/>
        <end position="412"/>
    </location>
</feature>
<keyword evidence="4" id="KW-0812">Transmembrane</keyword>
<evidence type="ECO:0000256" key="1">
    <source>
        <dbReference type="ARBA" id="ARBA00006739"/>
    </source>
</evidence>
<accession>A0A1Q2HUS9</accession>
<dbReference type="EC" id="2.4.1.-" evidence="5"/>
<evidence type="ECO:0000256" key="3">
    <source>
        <dbReference type="ARBA" id="ARBA00022679"/>
    </source>
</evidence>
<comment type="similarity">
    <text evidence="1">Belongs to the glycosyltransferase 2 family.</text>
</comment>
<keyword evidence="6" id="KW-1185">Reference proteome</keyword>
<keyword evidence="2 5" id="KW-0328">Glycosyltransferase</keyword>
<name>A0A1Q2HUS9_9CORY</name>
<organism evidence="5 6">
    <name type="scientific">Corynebacterium glaucum</name>
    <dbReference type="NCBI Taxonomy" id="187491"/>
    <lineage>
        <taxon>Bacteria</taxon>
        <taxon>Bacillati</taxon>
        <taxon>Actinomycetota</taxon>
        <taxon>Actinomycetes</taxon>
        <taxon>Mycobacteriales</taxon>
        <taxon>Corynebacteriaceae</taxon>
        <taxon>Corynebacterium</taxon>
    </lineage>
</organism>
<dbReference type="Pfam" id="PF13641">
    <property type="entry name" value="Glyco_tranf_2_3"/>
    <property type="match status" value="1"/>
</dbReference>
<sequence length="476" mass="54209">MVNINGILAWIGYFLAAYLLVVLLIYFAMMIFAVYKINRNRRYERTMDLLSNTEAYNLGVSVLVPAFNEEQGIVQNVSSLLNLNYKRFEIIVVNDGSTDATADLLINQFLMKPVQNVTIEQKLKTAEVESMYVSNLFPNLKLVNKLNGGKADALNCGINVSTMEYVCTVDGDSVLEKDSMKKVMRPFVLEGDRVAAVGGTVELINENRVNHGVADKQIEFSPNPLVAMQTIEYFRSFLIGRVALSELNLMLICSGAFSVFDKAMLIENGGLARNVIGEDMEIVVRLQKNITKHRLNKLIVHVPDAICYTEAPETLKVLRRQRRRWHQGLLESLTAHMEVWFNPRFRALGVIAFPYFIMVEAFIPFVEVLGIAYLIAGFFVGQVFVEFSLFLLMLSLIYAGLMNTISVMLHSWQQDKYPDAAELAYVLGLSFTEAFWFKPLMLFWRLEGFYRFFTKRSDWGVMDRRGFSESKPEVVS</sequence>
<dbReference type="Gene3D" id="3.90.550.10">
    <property type="entry name" value="Spore Coat Polysaccharide Biosynthesis Protein SpsA, Chain A"/>
    <property type="match status" value="1"/>
</dbReference>
<dbReference type="GO" id="GO:0016757">
    <property type="term" value="F:glycosyltransferase activity"/>
    <property type="evidence" value="ECO:0007669"/>
    <property type="project" value="UniProtKB-KW"/>
</dbReference>
<feature type="transmembrane region" description="Helical" evidence="4">
    <location>
        <begin position="424"/>
        <end position="446"/>
    </location>
</feature>
<dbReference type="PANTHER" id="PTHR43630">
    <property type="entry name" value="POLY-BETA-1,6-N-ACETYL-D-GLUCOSAMINE SYNTHASE"/>
    <property type="match status" value="1"/>
</dbReference>
<dbReference type="RefSeq" id="WP_095659415.1">
    <property type="nucleotide sequence ID" value="NZ_BAAAKB010000003.1"/>
</dbReference>
<gene>
    <name evidence="5" type="primary">pgaC1</name>
    <name evidence="5" type="ORF">CGLAU_03045</name>
</gene>
<keyword evidence="4" id="KW-0472">Membrane</keyword>
<keyword evidence="4" id="KW-1133">Transmembrane helix</keyword>
<evidence type="ECO:0000313" key="5">
    <source>
        <dbReference type="EMBL" id="AQQ14593.1"/>
    </source>
</evidence>
<keyword evidence="3 5" id="KW-0808">Transferase</keyword>
<proteinExistence type="inferred from homology"/>
<dbReference type="CDD" id="cd06423">
    <property type="entry name" value="CESA_like"/>
    <property type="match status" value="1"/>
</dbReference>
<reference evidence="5 6" key="1">
    <citation type="submission" date="2016-12" db="EMBL/GenBank/DDBJ databases">
        <authorList>
            <person name="Song W.-J."/>
            <person name="Kurnit D.M."/>
        </authorList>
    </citation>
    <scope>NUCLEOTIDE SEQUENCE [LARGE SCALE GENOMIC DNA]</scope>
    <source>
        <strain evidence="5 6">DSM 30827</strain>
    </source>
</reference>
<feature type="transmembrane region" description="Helical" evidence="4">
    <location>
        <begin position="238"/>
        <end position="260"/>
    </location>
</feature>
<dbReference type="Proteomes" id="UP000217209">
    <property type="component" value="Chromosome"/>
</dbReference>
<evidence type="ECO:0000313" key="6">
    <source>
        <dbReference type="Proteomes" id="UP000217209"/>
    </source>
</evidence>
<protein>
    <submittedName>
        <fullName evidence="5">Poly-beta-1,6-N-acetyl-D-glucosamine synthase</fullName>
        <ecNumber evidence="5">2.4.1.-</ecNumber>
    </submittedName>
</protein>
<dbReference type="SUPFAM" id="SSF53448">
    <property type="entry name" value="Nucleotide-diphospho-sugar transferases"/>
    <property type="match status" value="1"/>
</dbReference>
<feature type="transmembrane region" description="Helical" evidence="4">
    <location>
        <begin position="347"/>
        <end position="375"/>
    </location>
</feature>
<dbReference type="KEGG" id="cgv:CGLAU_03045"/>
<dbReference type="OrthoDB" id="9797391at2"/>
<dbReference type="EMBL" id="CP019688">
    <property type="protein sequence ID" value="AQQ14593.1"/>
    <property type="molecule type" value="Genomic_DNA"/>
</dbReference>
<dbReference type="InterPro" id="IPR029044">
    <property type="entry name" value="Nucleotide-diphossugar_trans"/>
</dbReference>
<feature type="transmembrane region" description="Helical" evidence="4">
    <location>
        <begin position="12"/>
        <end position="35"/>
    </location>
</feature>
<evidence type="ECO:0000256" key="2">
    <source>
        <dbReference type="ARBA" id="ARBA00022676"/>
    </source>
</evidence>
<dbReference type="AlphaFoldDB" id="A0A1Q2HUS9"/>
<dbReference type="PANTHER" id="PTHR43630:SF1">
    <property type="entry name" value="POLY-BETA-1,6-N-ACETYL-D-GLUCOSAMINE SYNTHASE"/>
    <property type="match status" value="1"/>
</dbReference>
<evidence type="ECO:0000256" key="4">
    <source>
        <dbReference type="SAM" id="Phobius"/>
    </source>
</evidence>